<keyword evidence="5" id="KW-1185">Reference proteome</keyword>
<evidence type="ECO:0000256" key="1">
    <source>
        <dbReference type="ARBA" id="ARBA00023054"/>
    </source>
</evidence>
<dbReference type="Pfam" id="PF15739">
    <property type="entry name" value="TSNAXIP1_N"/>
    <property type="match status" value="1"/>
</dbReference>
<accession>A0A9D3P4A6</accession>
<evidence type="ECO:0000313" key="5">
    <source>
        <dbReference type="Proteomes" id="UP000824219"/>
    </source>
</evidence>
<dbReference type="Proteomes" id="UP000824219">
    <property type="component" value="Linkage Group LG03"/>
</dbReference>
<dbReference type="PANTHER" id="PTHR34916">
    <property type="entry name" value="GI:13385330"/>
    <property type="match status" value="1"/>
</dbReference>
<dbReference type="AlphaFoldDB" id="A0A9D3P4A6"/>
<dbReference type="OrthoDB" id="10024479at2759"/>
<dbReference type="InterPro" id="IPR032755">
    <property type="entry name" value="TSNAXIP1_N"/>
</dbReference>
<evidence type="ECO:0000313" key="4">
    <source>
        <dbReference type="EMBL" id="KAG7334388.1"/>
    </source>
</evidence>
<proteinExistence type="predicted"/>
<evidence type="ECO:0000259" key="3">
    <source>
        <dbReference type="Pfam" id="PF15739"/>
    </source>
</evidence>
<sequence length="441" mass="49796">MSVSGSQTLRRSDMQRQLKELIHSVEKAHKADIQTYSSGHLGPNSLAHRALNCRPCKPIWNNPKCKDKGQSVQKRSKMEASMDEMTDALHSFTIDTTLQKPRIQERPESPGKELLTSDLTGVQDVAELAKLRRVIQENRCAESDTVEQDSCWFTHSHKAGLTWSDPGYRRMQVLRTKDLTTRKCLSGREAAKRHERRLQQALRKLPASGGPCRERLTVFSDVFDDVCDGSPAFGSVLREIKTEYDLYLESLLSSQSSLQNESVSTSSGVSTEATELKEAASHVLLLEQEAKRALEENDRVRIEYEDAQAKALVDQKENESCESVGPCDESVFSGVNQCELSSLGQLEAKSWQVWKVWNEVQRLQKDIRETMVSTVTTSALENGIIDTEDEIMNFAASNVFLQRTNKDLEQNISTILRKAKLSEETSMQVWEEIWTTLNGHD</sequence>
<name>A0A9D3P4A6_9TELE</name>
<feature type="coiled-coil region" evidence="2">
    <location>
        <begin position="276"/>
        <end position="310"/>
    </location>
</feature>
<protein>
    <recommendedName>
        <fullName evidence="3">Translin-associated factor X-interacting protein 1 N-terminal domain-containing protein</fullName>
    </recommendedName>
</protein>
<feature type="coiled-coil region" evidence="2">
    <location>
        <begin position="398"/>
        <end position="425"/>
    </location>
</feature>
<evidence type="ECO:0000256" key="2">
    <source>
        <dbReference type="SAM" id="Coils"/>
    </source>
</evidence>
<keyword evidence="1 2" id="KW-0175">Coiled coil</keyword>
<gene>
    <name evidence="4" type="ORF">KOW79_002795</name>
</gene>
<dbReference type="PANTHER" id="PTHR34916:SF1">
    <property type="entry name" value="GI:13385330"/>
    <property type="match status" value="1"/>
</dbReference>
<reference evidence="4 5" key="1">
    <citation type="submission" date="2021-06" db="EMBL/GenBank/DDBJ databases">
        <title>Chromosome-level genome assembly of the red-tail catfish (Hemibagrus wyckioides).</title>
        <authorList>
            <person name="Shao F."/>
        </authorList>
    </citation>
    <scope>NUCLEOTIDE SEQUENCE [LARGE SCALE GENOMIC DNA]</scope>
    <source>
        <strain evidence="4">EC202008001</strain>
        <tissue evidence="4">Blood</tissue>
    </source>
</reference>
<feature type="domain" description="Translin-associated factor X-interacting protein 1 N-terminal" evidence="3">
    <location>
        <begin position="195"/>
        <end position="301"/>
    </location>
</feature>
<organism evidence="4 5">
    <name type="scientific">Hemibagrus wyckioides</name>
    <dbReference type="NCBI Taxonomy" id="337641"/>
    <lineage>
        <taxon>Eukaryota</taxon>
        <taxon>Metazoa</taxon>
        <taxon>Chordata</taxon>
        <taxon>Craniata</taxon>
        <taxon>Vertebrata</taxon>
        <taxon>Euteleostomi</taxon>
        <taxon>Actinopterygii</taxon>
        <taxon>Neopterygii</taxon>
        <taxon>Teleostei</taxon>
        <taxon>Ostariophysi</taxon>
        <taxon>Siluriformes</taxon>
        <taxon>Bagridae</taxon>
        <taxon>Hemibagrus</taxon>
    </lineage>
</organism>
<comment type="caution">
    <text evidence="4">The sequence shown here is derived from an EMBL/GenBank/DDBJ whole genome shotgun (WGS) entry which is preliminary data.</text>
</comment>
<dbReference type="EMBL" id="JAHKSW010000003">
    <property type="protein sequence ID" value="KAG7334388.1"/>
    <property type="molecule type" value="Genomic_DNA"/>
</dbReference>